<evidence type="ECO:0000313" key="3">
    <source>
        <dbReference type="EMBL" id="TPG49625.1"/>
    </source>
</evidence>
<accession>A0A502FJI7</accession>
<feature type="transmembrane region" description="Helical" evidence="1">
    <location>
        <begin position="312"/>
        <end position="336"/>
    </location>
</feature>
<dbReference type="Proteomes" id="UP000317078">
    <property type="component" value="Unassembled WGS sequence"/>
</dbReference>
<organism evidence="3 4">
    <name type="scientific">Muricoccus nepalensis</name>
    <dbReference type="NCBI Taxonomy" id="1854500"/>
    <lineage>
        <taxon>Bacteria</taxon>
        <taxon>Pseudomonadati</taxon>
        <taxon>Pseudomonadota</taxon>
        <taxon>Alphaproteobacteria</taxon>
        <taxon>Acetobacterales</taxon>
        <taxon>Roseomonadaceae</taxon>
        <taxon>Muricoccus</taxon>
    </lineage>
</organism>
<feature type="transmembrane region" description="Helical" evidence="1">
    <location>
        <begin position="61"/>
        <end position="82"/>
    </location>
</feature>
<proteinExistence type="predicted"/>
<dbReference type="InterPro" id="IPR002823">
    <property type="entry name" value="DUF112_TM"/>
</dbReference>
<keyword evidence="1" id="KW-1133">Transmembrane helix</keyword>
<feature type="transmembrane region" description="Helical" evidence="1">
    <location>
        <begin position="109"/>
        <end position="140"/>
    </location>
</feature>
<feature type="transmembrane region" description="Helical" evidence="1">
    <location>
        <begin position="20"/>
        <end position="49"/>
    </location>
</feature>
<dbReference type="RefSeq" id="WP_140885675.1">
    <property type="nucleotide sequence ID" value="NZ_RCZP01000027.1"/>
</dbReference>
<evidence type="ECO:0000313" key="4">
    <source>
        <dbReference type="Proteomes" id="UP000317078"/>
    </source>
</evidence>
<keyword evidence="1" id="KW-0472">Membrane</keyword>
<evidence type="ECO:0000256" key="1">
    <source>
        <dbReference type="SAM" id="Phobius"/>
    </source>
</evidence>
<feature type="transmembrane region" description="Helical" evidence="1">
    <location>
        <begin position="356"/>
        <end position="384"/>
    </location>
</feature>
<dbReference type="AlphaFoldDB" id="A0A502FJI7"/>
<feature type="transmembrane region" description="Helical" evidence="1">
    <location>
        <begin position="472"/>
        <end position="490"/>
    </location>
</feature>
<name>A0A502FJI7_9PROT</name>
<evidence type="ECO:0000259" key="2">
    <source>
        <dbReference type="Pfam" id="PF01970"/>
    </source>
</evidence>
<reference evidence="3 4" key="1">
    <citation type="journal article" date="2019" name="Environ. Microbiol.">
        <title>Species interactions and distinct microbial communities in high Arctic permafrost affected cryosols are associated with the CH4 and CO2 gas fluxes.</title>
        <authorList>
            <person name="Altshuler I."/>
            <person name="Hamel J."/>
            <person name="Turney S."/>
            <person name="Magnuson E."/>
            <person name="Levesque R."/>
            <person name="Greer C."/>
            <person name="Whyte L.G."/>
        </authorList>
    </citation>
    <scope>NUCLEOTIDE SEQUENCE [LARGE SCALE GENOMIC DNA]</scope>
    <source>
        <strain evidence="3 4">S9.3B</strain>
    </source>
</reference>
<feature type="transmembrane region" description="Helical" evidence="1">
    <location>
        <begin position="204"/>
        <end position="224"/>
    </location>
</feature>
<keyword evidence="1" id="KW-0812">Transmembrane</keyword>
<dbReference type="OrthoDB" id="7256204at2"/>
<dbReference type="PANTHER" id="PTHR35342">
    <property type="entry name" value="TRICARBOXYLIC TRANSPORT PROTEIN"/>
    <property type="match status" value="1"/>
</dbReference>
<feature type="transmembrane region" description="Helical" evidence="1">
    <location>
        <begin position="152"/>
        <end position="184"/>
    </location>
</feature>
<gene>
    <name evidence="3" type="ORF">EAH89_20895</name>
</gene>
<dbReference type="EMBL" id="RCZP01000027">
    <property type="protein sequence ID" value="TPG49625.1"/>
    <property type="molecule type" value="Genomic_DNA"/>
</dbReference>
<feature type="transmembrane region" description="Helical" evidence="1">
    <location>
        <begin position="396"/>
        <end position="429"/>
    </location>
</feature>
<keyword evidence="4" id="KW-1185">Reference proteome</keyword>
<sequence>MDAFAGLAMGFANALTPINLGWALLGCFLGTAIGVLPGIGPALTIALLLPVTFKVEATGAFILFCGVFYGAMYGGSTTSILLNTPGESGSIITALEGAKMARNGRAGPALVTAAVGSFVAGTVGTLGISFIGPVVVELALKLGPAEYFSLMLLCFVTVSAVLGGSALRGLTSLAFGLMLGLVGIDLQTGQPRLTFGVPELLDGVNVVLVAVALFAVGETMHLAWRHLEGNQEVREVGRLWMTASDWRRSLGPWLRGSLLGFPFGVLPAGGTEMPTMLSYYAERKMVRPEHRHEFGTTGAIEGVAGPEAANNAAAAGILVPMLTLGLPTSATAAIMLSAFQSYGIPPGPMLFTQQPVLVWTLIASLYIANVMLVVLNLPLVGLWARILKIPTPQLYAGILVFATIGTYGISNSVTDLVLLYGIGIVAMFMRRFDFPTAPVVIGMILGPMAEQALRQALTISQGDWTTFLTRPISTAILALALLALVGPRLWGAFRRREAA</sequence>
<feature type="domain" description="DUF112" evidence="2">
    <location>
        <begin position="20"/>
        <end position="441"/>
    </location>
</feature>
<dbReference type="PANTHER" id="PTHR35342:SF5">
    <property type="entry name" value="TRICARBOXYLIC TRANSPORT PROTEIN"/>
    <property type="match status" value="1"/>
</dbReference>
<comment type="caution">
    <text evidence="3">The sequence shown here is derived from an EMBL/GenBank/DDBJ whole genome shotgun (WGS) entry which is preliminary data.</text>
</comment>
<dbReference type="Pfam" id="PF01970">
    <property type="entry name" value="TctA"/>
    <property type="match status" value="1"/>
</dbReference>
<protein>
    <submittedName>
        <fullName evidence="3">Tripartite tricarboxylate transporter permease</fullName>
    </submittedName>
</protein>